<keyword evidence="5" id="KW-1185">Reference proteome</keyword>
<dbReference type="Gene3D" id="3.55.50.30">
    <property type="match status" value="1"/>
</dbReference>
<dbReference type="Pfam" id="PF16344">
    <property type="entry name" value="FecR_C"/>
    <property type="match status" value="1"/>
</dbReference>
<evidence type="ECO:0000313" key="5">
    <source>
        <dbReference type="Proteomes" id="UP001597512"/>
    </source>
</evidence>
<dbReference type="Pfam" id="PF04773">
    <property type="entry name" value="FecR"/>
    <property type="match status" value="1"/>
</dbReference>
<dbReference type="PANTHER" id="PTHR30273">
    <property type="entry name" value="PERIPLASMIC SIGNAL SENSOR AND SIGMA FACTOR ACTIVATOR FECR-RELATED"/>
    <property type="match status" value="1"/>
</dbReference>
<sequence length="377" mass="42095">MKQASYSLVEFLEDPDFIAWVKHPDETRNAYWQRFVEVYPTQKPVIESARQYVLQLVEQTSQNQPSAFQTESMQQTIQKHIREERMATPFTRTTGTGTKWGWMRVAASIMLVLGLGTTGYWYTQSQANQPESYQQFVQASPQGIALRETRNDTDEPLTIFLSDGSSVVLQAGSQLSYPDTLKKREVYLVGKAFFEIVKDPARPFLVYTRGVATKVLGTSFMIDAPESNQPIKVAVKTGKVAVYALNESTSVRPKVTDSELSGIVLTPNQSAEYMTASHRLVRTPDTVLAFTQPGTQVVAKQSFDFDETPVSEVFNTLERAYGVHIVYNESLLGTCTLSALLVGQPFNEKLSVICKALGAQHTIEDHQVIITGGQRCQ</sequence>
<reference evidence="5" key="1">
    <citation type="journal article" date="2019" name="Int. J. Syst. Evol. Microbiol.">
        <title>The Global Catalogue of Microorganisms (GCM) 10K type strain sequencing project: providing services to taxonomists for standard genome sequencing and annotation.</title>
        <authorList>
            <consortium name="The Broad Institute Genomics Platform"/>
            <consortium name="The Broad Institute Genome Sequencing Center for Infectious Disease"/>
            <person name="Wu L."/>
            <person name="Ma J."/>
        </authorList>
    </citation>
    <scope>NUCLEOTIDE SEQUENCE [LARGE SCALE GENOMIC DNA]</scope>
    <source>
        <strain evidence="5">KCTC 52490</strain>
    </source>
</reference>
<accession>A0ABW6AFM0</accession>
<feature type="domain" description="FecR protein" evidence="2">
    <location>
        <begin position="153"/>
        <end position="240"/>
    </location>
</feature>
<dbReference type="RefSeq" id="WP_381496996.1">
    <property type="nucleotide sequence ID" value="NZ_JBHUOM010000001.1"/>
</dbReference>
<comment type="caution">
    <text evidence="4">The sequence shown here is derived from an EMBL/GenBank/DDBJ whole genome shotgun (WGS) entry which is preliminary data.</text>
</comment>
<organism evidence="4 5">
    <name type="scientific">Spirosoma flavum</name>
    <dbReference type="NCBI Taxonomy" id="2048557"/>
    <lineage>
        <taxon>Bacteria</taxon>
        <taxon>Pseudomonadati</taxon>
        <taxon>Bacteroidota</taxon>
        <taxon>Cytophagia</taxon>
        <taxon>Cytophagales</taxon>
        <taxon>Cytophagaceae</taxon>
        <taxon>Spirosoma</taxon>
    </lineage>
</organism>
<proteinExistence type="predicted"/>
<dbReference type="EMBL" id="JBHUOM010000001">
    <property type="protein sequence ID" value="MFD2932809.1"/>
    <property type="molecule type" value="Genomic_DNA"/>
</dbReference>
<dbReference type="Proteomes" id="UP001597512">
    <property type="component" value="Unassembled WGS sequence"/>
</dbReference>
<dbReference type="InterPro" id="IPR012373">
    <property type="entry name" value="Ferrdict_sens_TM"/>
</dbReference>
<evidence type="ECO:0000259" key="3">
    <source>
        <dbReference type="Pfam" id="PF16344"/>
    </source>
</evidence>
<feature type="domain" description="Protein FecR C-terminal" evidence="3">
    <location>
        <begin position="303"/>
        <end position="370"/>
    </location>
</feature>
<dbReference type="PIRSF" id="PIRSF018266">
    <property type="entry name" value="FecR"/>
    <property type="match status" value="1"/>
</dbReference>
<keyword evidence="1" id="KW-1133">Transmembrane helix</keyword>
<protein>
    <submittedName>
        <fullName evidence="4">FecR family protein</fullName>
    </submittedName>
</protein>
<keyword evidence="1" id="KW-0472">Membrane</keyword>
<dbReference type="InterPro" id="IPR006860">
    <property type="entry name" value="FecR"/>
</dbReference>
<keyword evidence="1" id="KW-0812">Transmembrane</keyword>
<name>A0ABW6AFM0_9BACT</name>
<feature type="transmembrane region" description="Helical" evidence="1">
    <location>
        <begin position="102"/>
        <end position="122"/>
    </location>
</feature>
<evidence type="ECO:0000259" key="2">
    <source>
        <dbReference type="Pfam" id="PF04773"/>
    </source>
</evidence>
<evidence type="ECO:0000313" key="4">
    <source>
        <dbReference type="EMBL" id="MFD2932809.1"/>
    </source>
</evidence>
<dbReference type="PANTHER" id="PTHR30273:SF2">
    <property type="entry name" value="PROTEIN FECR"/>
    <property type="match status" value="1"/>
</dbReference>
<gene>
    <name evidence="4" type="ORF">ACFS25_03405</name>
</gene>
<dbReference type="Gene3D" id="2.60.120.1440">
    <property type="match status" value="1"/>
</dbReference>
<evidence type="ECO:0000256" key="1">
    <source>
        <dbReference type="SAM" id="Phobius"/>
    </source>
</evidence>
<dbReference type="InterPro" id="IPR032508">
    <property type="entry name" value="FecR_C"/>
</dbReference>